<evidence type="ECO:0000313" key="2">
    <source>
        <dbReference type="Proteomes" id="UP000274822"/>
    </source>
</evidence>
<comment type="caution">
    <text evidence="1">The sequence shown here is derived from an EMBL/GenBank/DDBJ whole genome shotgun (WGS) entry which is preliminary data.</text>
</comment>
<organism evidence="1 2">
    <name type="scientific">Jimgerdemannia flammicorona</name>
    <dbReference type="NCBI Taxonomy" id="994334"/>
    <lineage>
        <taxon>Eukaryota</taxon>
        <taxon>Fungi</taxon>
        <taxon>Fungi incertae sedis</taxon>
        <taxon>Mucoromycota</taxon>
        <taxon>Mucoromycotina</taxon>
        <taxon>Endogonomycetes</taxon>
        <taxon>Endogonales</taxon>
        <taxon>Endogonaceae</taxon>
        <taxon>Jimgerdemannia</taxon>
    </lineage>
</organism>
<name>A0A433QIK5_9FUNG</name>
<protein>
    <submittedName>
        <fullName evidence="1">Uncharacterized protein</fullName>
    </submittedName>
</protein>
<dbReference type="EMBL" id="RBNJ01005003">
    <property type="protein sequence ID" value="RUS29574.1"/>
    <property type="molecule type" value="Genomic_DNA"/>
</dbReference>
<dbReference type="Proteomes" id="UP000274822">
    <property type="component" value="Unassembled WGS sequence"/>
</dbReference>
<evidence type="ECO:0000313" key="1">
    <source>
        <dbReference type="EMBL" id="RUS29574.1"/>
    </source>
</evidence>
<sequence>MGATILSKKLEVTISPTSRNRPSSSSRRLRKSHIYLIITSRRCGVPLSHKNILGSLPCNSGTIHLPLSGIREKPTGREKPSGYLF</sequence>
<reference evidence="1 2" key="1">
    <citation type="journal article" date="2018" name="New Phytol.">
        <title>Phylogenomics of Endogonaceae and evolution of mycorrhizas within Mucoromycota.</title>
        <authorList>
            <person name="Chang Y."/>
            <person name="Desiro A."/>
            <person name="Na H."/>
            <person name="Sandor L."/>
            <person name="Lipzen A."/>
            <person name="Clum A."/>
            <person name="Barry K."/>
            <person name="Grigoriev I.V."/>
            <person name="Martin F.M."/>
            <person name="Stajich J.E."/>
            <person name="Smith M.E."/>
            <person name="Bonito G."/>
            <person name="Spatafora J.W."/>
        </authorList>
    </citation>
    <scope>NUCLEOTIDE SEQUENCE [LARGE SCALE GENOMIC DNA]</scope>
    <source>
        <strain evidence="1 2">AD002</strain>
    </source>
</reference>
<gene>
    <name evidence="1" type="ORF">BC938DRAFT_480505</name>
</gene>
<proteinExistence type="predicted"/>
<dbReference type="AlphaFoldDB" id="A0A433QIK5"/>
<keyword evidence="2" id="KW-1185">Reference proteome</keyword>
<accession>A0A433QIK5</accession>